<dbReference type="Proteomes" id="UP000229674">
    <property type="component" value="Unassembled WGS sequence"/>
</dbReference>
<dbReference type="PANTHER" id="PTHR10938">
    <property type="entry name" value="TRANSLATION INITIATION FACTOR IF-3"/>
    <property type="match status" value="1"/>
</dbReference>
<gene>
    <name evidence="3" type="primary">infC</name>
    <name evidence="3" type="ORF">CO020_00925</name>
</gene>
<dbReference type="GO" id="GO:0003743">
    <property type="term" value="F:translation initiation factor activity"/>
    <property type="evidence" value="ECO:0007669"/>
    <property type="project" value="UniProtKB-UniRule"/>
</dbReference>
<keyword evidence="3" id="KW-0648">Protein biosynthesis</keyword>
<dbReference type="InterPro" id="IPR036787">
    <property type="entry name" value="T_IF-3_N_sf"/>
</dbReference>
<sequence>MNNQIGASELRVLDDAGGNLGVMSRDKAIEIARNKGLDLVLVAPQANPPVARIVNFDKFRYEKDKALKKQRATNKAQEMKQIQISVREAMNDMKRKA</sequence>
<feature type="non-terminal residue" evidence="3">
    <location>
        <position position="97"/>
    </location>
</feature>
<dbReference type="AlphaFoldDB" id="A0A2M8G150"/>
<dbReference type="NCBIfam" id="TIGR00168">
    <property type="entry name" value="infC"/>
    <property type="match status" value="1"/>
</dbReference>
<reference evidence="4" key="1">
    <citation type="submission" date="2017-09" db="EMBL/GenBank/DDBJ databases">
        <title>Depth-based differentiation of microbial function through sediment-hosted aquifers and enrichment of novel symbionts in the deep terrestrial subsurface.</title>
        <authorList>
            <person name="Probst A.J."/>
            <person name="Ladd B."/>
            <person name="Jarett J.K."/>
            <person name="Geller-Mcgrath D.E."/>
            <person name="Sieber C.M.K."/>
            <person name="Emerson J.B."/>
            <person name="Anantharaman K."/>
            <person name="Thomas B.C."/>
            <person name="Malmstrom R."/>
            <person name="Stieglmeier M."/>
            <person name="Klingl A."/>
            <person name="Woyke T."/>
            <person name="Ryan C.M."/>
            <person name="Banfield J.F."/>
        </authorList>
    </citation>
    <scope>NUCLEOTIDE SEQUENCE [LARGE SCALE GENOMIC DNA]</scope>
</reference>
<evidence type="ECO:0000313" key="3">
    <source>
        <dbReference type="EMBL" id="PJC65383.1"/>
    </source>
</evidence>
<dbReference type="PANTHER" id="PTHR10938:SF0">
    <property type="entry name" value="TRANSLATION INITIATION FACTOR IF-3, MITOCHONDRIAL"/>
    <property type="match status" value="1"/>
</dbReference>
<dbReference type="Gene3D" id="3.10.20.80">
    <property type="entry name" value="Translation initiation factor 3 (IF-3), N-terminal domain"/>
    <property type="match status" value="1"/>
</dbReference>
<comment type="caution">
    <text evidence="3">The sequence shown here is derived from an EMBL/GenBank/DDBJ whole genome shotgun (WGS) entry which is preliminary data.</text>
</comment>
<keyword evidence="3" id="KW-0396">Initiation factor</keyword>
<proteinExistence type="predicted"/>
<evidence type="ECO:0000313" key="4">
    <source>
        <dbReference type="Proteomes" id="UP000229674"/>
    </source>
</evidence>
<accession>A0A2M8G150</accession>
<dbReference type="SUPFAM" id="SSF54364">
    <property type="entry name" value="Translation initiation factor IF3, N-terminal domain"/>
    <property type="match status" value="1"/>
</dbReference>
<dbReference type="InterPro" id="IPR001288">
    <property type="entry name" value="Translation_initiation_fac_3"/>
</dbReference>
<dbReference type="GO" id="GO:0032790">
    <property type="term" value="P:ribosome disassembly"/>
    <property type="evidence" value="ECO:0007669"/>
    <property type="project" value="TreeGrafter"/>
</dbReference>
<dbReference type="GO" id="GO:0043022">
    <property type="term" value="F:ribosome binding"/>
    <property type="evidence" value="ECO:0007669"/>
    <property type="project" value="TreeGrafter"/>
</dbReference>
<name>A0A2M8G150_9BACT</name>
<feature type="domain" description="Translation initiation factor 3 N-terminal" evidence="2">
    <location>
        <begin position="1"/>
        <end position="70"/>
    </location>
</feature>
<protein>
    <recommendedName>
        <fullName evidence="1">Translation initiation factor IF-3</fullName>
    </recommendedName>
</protein>
<organism evidence="3 4">
    <name type="scientific">Candidatus Colwellbacteria bacterium CG_4_9_14_0_2_um_filter_50_12</name>
    <dbReference type="NCBI Taxonomy" id="1974538"/>
    <lineage>
        <taxon>Bacteria</taxon>
        <taxon>Candidatus Colwelliibacteriota</taxon>
    </lineage>
</organism>
<evidence type="ECO:0000256" key="1">
    <source>
        <dbReference type="NCBIfam" id="TIGR00168"/>
    </source>
</evidence>
<evidence type="ECO:0000259" key="2">
    <source>
        <dbReference type="Pfam" id="PF05198"/>
    </source>
</evidence>
<dbReference type="Pfam" id="PF05198">
    <property type="entry name" value="IF3_N"/>
    <property type="match status" value="1"/>
</dbReference>
<dbReference type="InterPro" id="IPR019814">
    <property type="entry name" value="Translation_initiation_fac_3_N"/>
</dbReference>
<dbReference type="EMBL" id="PFQX01000040">
    <property type="protein sequence ID" value="PJC65383.1"/>
    <property type="molecule type" value="Genomic_DNA"/>
</dbReference>